<reference evidence="2" key="1">
    <citation type="journal article" date="2023" name="Mol. Phylogenet. Evol.">
        <title>Genome-scale phylogeny and comparative genomics of the fungal order Sordariales.</title>
        <authorList>
            <person name="Hensen N."/>
            <person name="Bonometti L."/>
            <person name="Westerberg I."/>
            <person name="Brannstrom I.O."/>
            <person name="Guillou S."/>
            <person name="Cros-Aarteil S."/>
            <person name="Calhoun S."/>
            <person name="Haridas S."/>
            <person name="Kuo A."/>
            <person name="Mondo S."/>
            <person name="Pangilinan J."/>
            <person name="Riley R."/>
            <person name="LaButti K."/>
            <person name="Andreopoulos B."/>
            <person name="Lipzen A."/>
            <person name="Chen C."/>
            <person name="Yan M."/>
            <person name="Daum C."/>
            <person name="Ng V."/>
            <person name="Clum A."/>
            <person name="Steindorff A."/>
            <person name="Ohm R.A."/>
            <person name="Martin F."/>
            <person name="Silar P."/>
            <person name="Natvig D.O."/>
            <person name="Lalanne C."/>
            <person name="Gautier V."/>
            <person name="Ament-Velasquez S.L."/>
            <person name="Kruys A."/>
            <person name="Hutchinson M.I."/>
            <person name="Powell A.J."/>
            <person name="Barry K."/>
            <person name="Miller A.N."/>
            <person name="Grigoriev I.V."/>
            <person name="Debuchy R."/>
            <person name="Gladieux P."/>
            <person name="Hiltunen Thoren M."/>
            <person name="Johannesson H."/>
        </authorList>
    </citation>
    <scope>NUCLEOTIDE SEQUENCE</scope>
    <source>
        <strain evidence="2">SMH4131-1</strain>
    </source>
</reference>
<reference evidence="2" key="2">
    <citation type="submission" date="2023-06" db="EMBL/GenBank/DDBJ databases">
        <authorList>
            <consortium name="Lawrence Berkeley National Laboratory"/>
            <person name="Haridas S."/>
            <person name="Hensen N."/>
            <person name="Bonometti L."/>
            <person name="Westerberg I."/>
            <person name="Brannstrom I.O."/>
            <person name="Guillou S."/>
            <person name="Cros-Aarteil S."/>
            <person name="Calhoun S."/>
            <person name="Kuo A."/>
            <person name="Mondo S."/>
            <person name="Pangilinan J."/>
            <person name="Riley R."/>
            <person name="Labutti K."/>
            <person name="Andreopoulos B."/>
            <person name="Lipzen A."/>
            <person name="Chen C."/>
            <person name="Yanf M."/>
            <person name="Daum C."/>
            <person name="Ng V."/>
            <person name="Clum A."/>
            <person name="Steindorff A."/>
            <person name="Ohm R."/>
            <person name="Martin F."/>
            <person name="Silar P."/>
            <person name="Natvig D."/>
            <person name="Lalanne C."/>
            <person name="Gautier V."/>
            <person name="Ament-Velasquez S.L."/>
            <person name="Kruys A."/>
            <person name="Hutchinson M.I."/>
            <person name="Powell A.J."/>
            <person name="Barry K."/>
            <person name="Miller A.N."/>
            <person name="Grigoriev I.V."/>
            <person name="Debuchy R."/>
            <person name="Gladieux P."/>
            <person name="Thoren M.H."/>
            <person name="Johannesson H."/>
        </authorList>
    </citation>
    <scope>NUCLEOTIDE SEQUENCE</scope>
    <source>
        <strain evidence="2">SMH4131-1</strain>
    </source>
</reference>
<gene>
    <name evidence="2" type="ORF">B0T19DRAFT_402713</name>
</gene>
<dbReference type="NCBIfam" id="NF041278">
    <property type="entry name" value="CmcJ_NvfI_EfuI"/>
    <property type="match status" value="1"/>
</dbReference>
<name>A0AAE0MAF5_9PEZI</name>
<dbReference type="PANTHER" id="PTHR34598:SF3">
    <property type="entry name" value="OXIDOREDUCTASE AN1597"/>
    <property type="match status" value="1"/>
</dbReference>
<keyword evidence="3" id="KW-1185">Reference proteome</keyword>
<dbReference type="EMBL" id="JAUEPO010000004">
    <property type="protein sequence ID" value="KAK3324483.1"/>
    <property type="molecule type" value="Genomic_DNA"/>
</dbReference>
<dbReference type="AlphaFoldDB" id="A0AAE0MAF5"/>
<dbReference type="GO" id="GO:0016491">
    <property type="term" value="F:oxidoreductase activity"/>
    <property type="evidence" value="ECO:0007669"/>
    <property type="project" value="InterPro"/>
</dbReference>
<dbReference type="PANTHER" id="PTHR34598">
    <property type="entry name" value="BLL6449 PROTEIN"/>
    <property type="match status" value="1"/>
</dbReference>
<dbReference type="InterPro" id="IPR044053">
    <property type="entry name" value="AsaB-like"/>
</dbReference>
<accession>A0AAE0MAF5</accession>
<comment type="caution">
    <text evidence="2">The sequence shown here is derived from an EMBL/GenBank/DDBJ whole genome shotgun (WGS) entry which is preliminary data.</text>
</comment>
<organism evidence="2 3">
    <name type="scientific">Cercophora scortea</name>
    <dbReference type="NCBI Taxonomy" id="314031"/>
    <lineage>
        <taxon>Eukaryota</taxon>
        <taxon>Fungi</taxon>
        <taxon>Dikarya</taxon>
        <taxon>Ascomycota</taxon>
        <taxon>Pezizomycotina</taxon>
        <taxon>Sordariomycetes</taxon>
        <taxon>Sordariomycetidae</taxon>
        <taxon>Sordariales</taxon>
        <taxon>Lasiosphaeriaceae</taxon>
        <taxon>Cercophora</taxon>
    </lineage>
</organism>
<comment type="similarity">
    <text evidence="1">Belongs to the asaB hydroxylase/desaturase family.</text>
</comment>
<evidence type="ECO:0000256" key="1">
    <source>
        <dbReference type="ARBA" id="ARBA00023604"/>
    </source>
</evidence>
<dbReference type="Proteomes" id="UP001286456">
    <property type="component" value="Unassembled WGS sequence"/>
</dbReference>
<sequence length="226" mass="26127">MAQPTVDQRVRLNYIQWKEEFKAEKPYEVISEIPEGNKRRNFSLEAGPEEVIQDMRGSHLTQTPSRATIFHQSEVFFKKLIQEPRFIYLTGVSVDPISIYAFDARSLFLSLFMQFTMHTIEDFPLAVCDGSTVPSEKLLAVDHVRKYHIGESLYPLYCETSRWYYLNGQGRDEVLLFKTFDSSTKAAAKCCPHTSFHQQQSAPLGHSRETIEVRALVFSRNRMFGD</sequence>
<evidence type="ECO:0000313" key="3">
    <source>
        <dbReference type="Proteomes" id="UP001286456"/>
    </source>
</evidence>
<protein>
    <submittedName>
        <fullName evidence="2">Uncharacterized protein</fullName>
    </submittedName>
</protein>
<evidence type="ECO:0000313" key="2">
    <source>
        <dbReference type="EMBL" id="KAK3324483.1"/>
    </source>
</evidence>
<proteinExistence type="inferred from homology"/>